<feature type="region of interest" description="Disordered" evidence="5">
    <location>
        <begin position="759"/>
        <end position="821"/>
    </location>
</feature>
<dbReference type="PROSITE" id="PS51321">
    <property type="entry name" value="TFIIS_CENTRAL"/>
    <property type="match status" value="1"/>
</dbReference>
<feature type="compositionally biased region" description="Basic and acidic residues" evidence="5">
    <location>
        <begin position="459"/>
        <end position="476"/>
    </location>
</feature>
<feature type="compositionally biased region" description="Basic and acidic residues" evidence="5">
    <location>
        <begin position="618"/>
        <end position="645"/>
    </location>
</feature>
<feature type="compositionally biased region" description="Basic and acidic residues" evidence="5">
    <location>
        <begin position="1181"/>
        <end position="1199"/>
    </location>
</feature>
<evidence type="ECO:0000256" key="3">
    <source>
        <dbReference type="ARBA" id="ARBA00022833"/>
    </source>
</evidence>
<keyword evidence="3" id="KW-0862">Zinc</keyword>
<dbReference type="Pfam" id="PF07744">
    <property type="entry name" value="SPOC"/>
    <property type="match status" value="1"/>
</dbReference>
<feature type="compositionally biased region" description="Basic and acidic residues" evidence="5">
    <location>
        <begin position="1518"/>
        <end position="1553"/>
    </location>
</feature>
<dbReference type="PANTHER" id="PTHR11477">
    <property type="entry name" value="TRANSCRIPTION FACTOR S-II ZINC FINGER DOMAIN-CONTAINING PROTEIN"/>
    <property type="match status" value="1"/>
</dbReference>
<feature type="region of interest" description="Disordered" evidence="5">
    <location>
        <begin position="1357"/>
        <end position="1578"/>
    </location>
</feature>
<feature type="region of interest" description="Disordered" evidence="5">
    <location>
        <begin position="172"/>
        <end position="490"/>
    </location>
</feature>
<dbReference type="PROSITE" id="PS50016">
    <property type="entry name" value="ZF_PHD_2"/>
    <property type="match status" value="1"/>
</dbReference>
<evidence type="ECO:0000259" key="6">
    <source>
        <dbReference type="PROSITE" id="PS50016"/>
    </source>
</evidence>
<reference evidence="8 9" key="1">
    <citation type="submission" date="2019-03" db="EMBL/GenBank/DDBJ databases">
        <title>First draft genome of Liparis tanakae, snailfish: a comprehensive survey of snailfish specific genes.</title>
        <authorList>
            <person name="Kim W."/>
            <person name="Song I."/>
            <person name="Jeong J.-H."/>
            <person name="Kim D."/>
            <person name="Kim S."/>
            <person name="Ryu S."/>
            <person name="Song J.Y."/>
            <person name="Lee S.K."/>
        </authorList>
    </citation>
    <scope>NUCLEOTIDE SEQUENCE [LARGE SCALE GENOMIC DNA]</scope>
    <source>
        <tissue evidence="8">Muscle</tissue>
    </source>
</reference>
<feature type="compositionally biased region" description="Low complexity" evidence="5">
    <location>
        <begin position="586"/>
        <end position="596"/>
    </location>
</feature>
<dbReference type="PROSITE" id="PS01359">
    <property type="entry name" value="ZF_PHD_1"/>
    <property type="match status" value="1"/>
</dbReference>
<sequence>MHNTVEKLTLRDRNPPRSCVSKVRGKARAVDPRRARTVSCYATCKQKPRDIQRCLSGGFAAAGRMTAEKAAAFMDTVDSNHLIPSDQLDDSLAAGQGLECEASNAFGTGLGLDESLTNMLSDKDPMFGFASSQFNLLDNEDATFQIAGSTGPADGSASAGIGSELKVAEITRAKQPVARRRKRPSHVEDGFRIELLPGPSYTQHVEESQSDGGRSDAVDVQNPAPENGAEAEVVEKSPADDAALGPYVNPNDVQAANGTLAGSTDTQETNVDNQSVPAQQKSASEGKYVNIKESQNVENNRAAVGNNDGDKEKQESVGQTLVKSKQGPTSTKDKDLGSDKPNNTIKEHKMSQNMPSKIQRGDLHKIKSPKEKKDISTSKRPAETPQSEHGAKMQKTQDAGESKAKPRLPSAPSSVAKKSPSSGNRGDQQGPAKHTHSPNIVKGEAASPILARPGPSVKTPEEDQEKPKLKKPEKILQRQKSKPARSISVDEPQLFIPDNAPVVKKETAEEQPANSESVWDGNNCCGLCKKHHNNMFMVGCGRCDDWFHGDCVGLDLTKVREMEEEDQMYVCLKCCEEEGQKVEPETPAAAAAAKPEVQAKAEVQDLKLPPKPPPGPRPDADRRQSTDVREAAHKTGVHLKPDTKSKASASKKPVSVEAIRRSVRDSLGEILLQRLKESDLKVSAERASDVAKKTERELFNLYKDTDNKYKNKVLKGEISPGNLIRMSPEELASKELAAWRQRENRHTIEMIEKEQREVERRPITKITHKGEIEIESQEPVKAADPEEFEPPLKVTEDSVEPPNPLEMNASGDAGKDTTGQHKSHLFDLSCKICTGRMAPPVDEAPTKVVKVATTVVRTQSAQAQEKKSTARPTTEDDLHLTVLEDSFRSAQEEEAAFLTNLSSLWRGLIHMHSVAKFMTKAFIVSGILDNLTEDLPDSVQVGGRISPQTVWDYLEKIRATGTKEVCLIRFSPETEEDEISYTLLYAYFSSRRRFGVVSNNLRQVKDMYLIPLGATEKVPHQLVPFDGPGLENNRANLLLGLIIRQRSKRDFLPVDMNETAGIMPEIMPIVISTKETRAKEEEEKKFLSSLTTTHKKEKDKPVNATEDVDKPVADSAEEPAASEETHSLESQKPLRFLPGVLLGWGGELPPLPDVGVDAQKSQPSPKTEASGETSKSPTAVPRERFVIKKKEAKHVKAEPEASAPADAGAANKDAAVAPHGAPVSLKDKPPDVSTEVFLGRLSAAQIGPEPSSGAAPASAADAAPSSEPEKAPSEGNAPSQAAAPAPTGGSKPPLSSILKKSSAYSGVTVEETAELQKGKAGQLAPSSPKPPGPVASGARSDQVTLFHQGYLQVSQAKIKAEKEKEKEKPTTVLASAGEKEACPPPVQGPEASELPRDSGTTPAFPAYAGASLLPSQPQVPAPPPPPFSSPPTQDENHGAAWAQDRAPHGLSGLQSQYAESYPEPAGRPTSPARDYKRVEERYSDPWERPRATEDRGRHGGHHRDGQQGKKSRHHEREKKHERGHERERSRHHGHSDDRYGEKRKERHHGEEHGGRHKERHRHRRDSDYENGRRSSKDS</sequence>
<feature type="region of interest" description="Disordered" evidence="5">
    <location>
        <begin position="1151"/>
        <end position="1342"/>
    </location>
</feature>
<dbReference type="Gene3D" id="3.30.40.10">
    <property type="entry name" value="Zinc/RING finger domain, C3HC4 (zinc finger)"/>
    <property type="match status" value="1"/>
</dbReference>
<protein>
    <submittedName>
        <fullName evidence="8">PHD finger protein 3</fullName>
    </submittedName>
</protein>
<dbReference type="InterPro" id="IPR003618">
    <property type="entry name" value="TFIIS_cen_dom"/>
</dbReference>
<dbReference type="EMBL" id="SRLO01000207">
    <property type="protein sequence ID" value="TNN67226.1"/>
    <property type="molecule type" value="Genomic_DNA"/>
</dbReference>
<evidence type="ECO:0000256" key="1">
    <source>
        <dbReference type="ARBA" id="ARBA00022723"/>
    </source>
</evidence>
<feature type="domain" description="TFIIS central" evidence="7">
    <location>
        <begin position="659"/>
        <end position="759"/>
    </location>
</feature>
<feature type="compositionally biased region" description="Low complexity" evidence="5">
    <location>
        <begin position="1248"/>
        <end position="1266"/>
    </location>
</feature>
<feature type="compositionally biased region" description="Polar residues" evidence="5">
    <location>
        <begin position="1159"/>
        <end position="1177"/>
    </location>
</feature>
<dbReference type="GO" id="GO:0005634">
    <property type="term" value="C:nucleus"/>
    <property type="evidence" value="ECO:0007669"/>
    <property type="project" value="TreeGrafter"/>
</dbReference>
<dbReference type="InterPro" id="IPR001965">
    <property type="entry name" value="Znf_PHD"/>
</dbReference>
<keyword evidence="9" id="KW-1185">Reference proteome</keyword>
<feature type="region of interest" description="Disordered" evidence="5">
    <location>
        <begin position="1082"/>
        <end position="1132"/>
    </location>
</feature>
<dbReference type="InterPro" id="IPR019787">
    <property type="entry name" value="Znf_PHD-finger"/>
</dbReference>
<proteinExistence type="predicted"/>
<dbReference type="InterPro" id="IPR013083">
    <property type="entry name" value="Znf_RING/FYVE/PHD"/>
</dbReference>
<accession>A0A4Z2HMZ8</accession>
<feature type="compositionally biased region" description="Basic and acidic residues" evidence="5">
    <location>
        <begin position="759"/>
        <end position="772"/>
    </location>
</feature>
<evidence type="ECO:0000256" key="4">
    <source>
        <dbReference type="PROSITE-ProRule" id="PRU00146"/>
    </source>
</evidence>
<dbReference type="Proteomes" id="UP000314294">
    <property type="component" value="Unassembled WGS sequence"/>
</dbReference>
<feature type="compositionally biased region" description="Basic and acidic residues" evidence="5">
    <location>
        <begin position="1094"/>
        <end position="1112"/>
    </location>
</feature>
<feature type="compositionally biased region" description="Basic and acidic residues" evidence="5">
    <location>
        <begin position="359"/>
        <end position="382"/>
    </location>
</feature>
<evidence type="ECO:0000259" key="7">
    <source>
        <dbReference type="PROSITE" id="PS51321"/>
    </source>
</evidence>
<keyword evidence="1" id="KW-0479">Metal-binding</keyword>
<dbReference type="SUPFAM" id="SSF57903">
    <property type="entry name" value="FYVE/PHD zinc finger"/>
    <property type="match status" value="1"/>
</dbReference>
<feature type="compositionally biased region" description="Low complexity" evidence="5">
    <location>
        <begin position="410"/>
        <end position="422"/>
    </location>
</feature>
<organism evidence="8 9">
    <name type="scientific">Liparis tanakae</name>
    <name type="common">Tanaka's snailfish</name>
    <dbReference type="NCBI Taxonomy" id="230148"/>
    <lineage>
        <taxon>Eukaryota</taxon>
        <taxon>Metazoa</taxon>
        <taxon>Chordata</taxon>
        <taxon>Craniata</taxon>
        <taxon>Vertebrata</taxon>
        <taxon>Euteleostomi</taxon>
        <taxon>Actinopterygii</taxon>
        <taxon>Neopterygii</taxon>
        <taxon>Teleostei</taxon>
        <taxon>Neoteleostei</taxon>
        <taxon>Acanthomorphata</taxon>
        <taxon>Eupercaria</taxon>
        <taxon>Perciformes</taxon>
        <taxon>Cottioidei</taxon>
        <taxon>Cottales</taxon>
        <taxon>Liparidae</taxon>
        <taxon>Liparis</taxon>
    </lineage>
</organism>
<feature type="compositionally biased region" description="Polar residues" evidence="5">
    <location>
        <begin position="251"/>
        <end position="283"/>
    </location>
</feature>
<name>A0A4Z2HMZ8_9TELE</name>
<feature type="region of interest" description="Disordered" evidence="5">
    <location>
        <begin position="586"/>
        <end position="653"/>
    </location>
</feature>
<keyword evidence="2 4" id="KW-0863">Zinc-finger</keyword>
<dbReference type="Pfam" id="PF00628">
    <property type="entry name" value="PHD"/>
    <property type="match status" value="1"/>
</dbReference>
<evidence type="ECO:0000313" key="9">
    <source>
        <dbReference type="Proteomes" id="UP000314294"/>
    </source>
</evidence>
<dbReference type="InterPro" id="IPR019786">
    <property type="entry name" value="Zinc_finger_PHD-type_CS"/>
</dbReference>
<dbReference type="OrthoDB" id="1884872at2759"/>
<dbReference type="InterPro" id="IPR012921">
    <property type="entry name" value="SPOC_C"/>
</dbReference>
<feature type="compositionally biased region" description="Basic and acidic residues" evidence="5">
    <location>
        <begin position="1473"/>
        <end position="1507"/>
    </location>
</feature>
<dbReference type="GO" id="GO:0008270">
    <property type="term" value="F:zinc ion binding"/>
    <property type="evidence" value="ECO:0007669"/>
    <property type="project" value="UniProtKB-KW"/>
</dbReference>
<evidence type="ECO:0000256" key="5">
    <source>
        <dbReference type="SAM" id="MobiDB-lite"/>
    </source>
</evidence>
<dbReference type="SMART" id="SM00249">
    <property type="entry name" value="PHD"/>
    <property type="match status" value="1"/>
</dbReference>
<comment type="caution">
    <text evidence="8">The sequence shown here is derived from an EMBL/GenBank/DDBJ whole genome shotgun (WGS) entry which is preliminary data.</text>
</comment>
<feature type="compositionally biased region" description="Polar residues" evidence="5">
    <location>
        <begin position="316"/>
        <end position="330"/>
    </location>
</feature>
<dbReference type="GO" id="GO:0006351">
    <property type="term" value="P:DNA-templated transcription"/>
    <property type="evidence" value="ECO:0007669"/>
    <property type="project" value="InterPro"/>
</dbReference>
<dbReference type="SMART" id="SM00510">
    <property type="entry name" value="TFS2M"/>
    <property type="match status" value="1"/>
</dbReference>
<dbReference type="Pfam" id="PF07500">
    <property type="entry name" value="TFIIS_M"/>
    <property type="match status" value="1"/>
</dbReference>
<feature type="domain" description="PHD-type" evidence="6">
    <location>
        <begin position="522"/>
        <end position="577"/>
    </location>
</feature>
<dbReference type="SUPFAM" id="SSF46942">
    <property type="entry name" value="Elongation factor TFIIS domain 2"/>
    <property type="match status" value="1"/>
</dbReference>
<evidence type="ECO:0000313" key="8">
    <source>
        <dbReference type="EMBL" id="TNN67226.1"/>
    </source>
</evidence>
<feature type="compositionally biased region" description="Low complexity" evidence="5">
    <location>
        <begin position="1290"/>
        <end position="1302"/>
    </location>
</feature>
<feature type="compositionally biased region" description="Basic and acidic residues" evidence="5">
    <location>
        <begin position="1564"/>
        <end position="1578"/>
    </location>
</feature>
<feature type="compositionally biased region" description="Basic residues" evidence="5">
    <location>
        <begin position="1554"/>
        <end position="1563"/>
    </location>
</feature>
<feature type="compositionally biased region" description="Low complexity" evidence="5">
    <location>
        <begin position="1200"/>
        <end position="1217"/>
    </location>
</feature>
<dbReference type="InterPro" id="IPR036575">
    <property type="entry name" value="TFIIS_cen_dom_sf"/>
</dbReference>
<evidence type="ECO:0000256" key="2">
    <source>
        <dbReference type="ARBA" id="ARBA00022771"/>
    </source>
</evidence>
<dbReference type="Gene3D" id="1.10.472.30">
    <property type="entry name" value="Transcription elongation factor S-II, central domain"/>
    <property type="match status" value="1"/>
</dbReference>
<gene>
    <name evidence="8" type="primary">PHF3</name>
    <name evidence="8" type="ORF">EYF80_022564</name>
</gene>
<dbReference type="PANTHER" id="PTHR11477:SF10">
    <property type="entry name" value="PHD FINGER PROTEIN 3"/>
    <property type="match status" value="1"/>
</dbReference>
<dbReference type="InterPro" id="IPR011011">
    <property type="entry name" value="Znf_FYVE_PHD"/>
</dbReference>
<feature type="compositionally biased region" description="Pro residues" evidence="5">
    <location>
        <begin position="1417"/>
        <end position="1429"/>
    </location>
</feature>
<feature type="compositionally biased region" description="Basic and acidic residues" evidence="5">
    <location>
        <begin position="1358"/>
        <end position="1369"/>
    </location>
</feature>